<dbReference type="PANTHER" id="PTHR40599:SF1">
    <property type="entry name" value="[CITRATE [PRO-3S]-LYASE] LIGASE"/>
    <property type="match status" value="1"/>
</dbReference>
<comment type="caution">
    <text evidence="5">The sequence shown here is derived from an EMBL/GenBank/DDBJ whole genome shotgun (WGS) entry which is preliminary data.</text>
</comment>
<dbReference type="Gene3D" id="3.40.50.620">
    <property type="entry name" value="HUPs"/>
    <property type="match status" value="1"/>
</dbReference>
<dbReference type="NCBIfam" id="TIGR00125">
    <property type="entry name" value="cyt_tran_rel"/>
    <property type="match status" value="1"/>
</dbReference>
<dbReference type="GO" id="GO:0016829">
    <property type="term" value="F:lyase activity"/>
    <property type="evidence" value="ECO:0007669"/>
    <property type="project" value="UniProtKB-KW"/>
</dbReference>
<dbReference type="Proteomes" id="UP000288669">
    <property type="component" value="Unassembled WGS sequence"/>
</dbReference>
<evidence type="ECO:0000313" key="5">
    <source>
        <dbReference type="EMBL" id="RSU07130.1"/>
    </source>
</evidence>
<dbReference type="SMART" id="SM00764">
    <property type="entry name" value="Citrate_ly_lig"/>
    <property type="match status" value="1"/>
</dbReference>
<dbReference type="Pfam" id="PF08218">
    <property type="entry name" value="Citrate_ly_lig"/>
    <property type="match status" value="1"/>
</dbReference>
<dbReference type="SUPFAM" id="SSF52374">
    <property type="entry name" value="Nucleotidylyl transferase"/>
    <property type="match status" value="1"/>
</dbReference>
<name>A0A430AGV2_9ENTE</name>
<evidence type="ECO:0000256" key="1">
    <source>
        <dbReference type="ARBA" id="ARBA00022741"/>
    </source>
</evidence>
<dbReference type="InterPro" id="IPR004821">
    <property type="entry name" value="Cyt_trans-like"/>
</dbReference>
<keyword evidence="2 3" id="KW-0067">ATP-binding</keyword>
<dbReference type="PIRSF" id="PIRSF005751">
    <property type="entry name" value="Acet_citr_lig"/>
    <property type="match status" value="1"/>
</dbReference>
<dbReference type="RefSeq" id="WP_126824678.1">
    <property type="nucleotide sequence ID" value="NZ_JBHLWU010000002.1"/>
</dbReference>
<evidence type="ECO:0000256" key="3">
    <source>
        <dbReference type="PIRNR" id="PIRNR005751"/>
    </source>
</evidence>
<evidence type="ECO:0000256" key="2">
    <source>
        <dbReference type="ARBA" id="ARBA00022840"/>
    </source>
</evidence>
<dbReference type="EC" id="6.2.1.22" evidence="3"/>
<organism evidence="5 6">
    <name type="scientific">Vagococcus entomophilus</name>
    <dbReference type="NCBI Taxonomy" id="1160095"/>
    <lineage>
        <taxon>Bacteria</taxon>
        <taxon>Bacillati</taxon>
        <taxon>Bacillota</taxon>
        <taxon>Bacilli</taxon>
        <taxon>Lactobacillales</taxon>
        <taxon>Enterococcaceae</taxon>
        <taxon>Vagococcus</taxon>
    </lineage>
</organism>
<evidence type="ECO:0000259" key="4">
    <source>
        <dbReference type="SMART" id="SM00764"/>
    </source>
</evidence>
<keyword evidence="6" id="KW-1185">Reference proteome</keyword>
<keyword evidence="3 5" id="KW-0436">Ligase</keyword>
<comment type="catalytic activity">
    <reaction evidence="3">
        <text>holo-[citrate lyase ACP] + acetate + ATP = acetyl-[citrate lyase ACP] + AMP + diphosphate</text>
        <dbReference type="Rhea" id="RHEA:23788"/>
        <dbReference type="Rhea" id="RHEA-COMP:10158"/>
        <dbReference type="Rhea" id="RHEA-COMP:13710"/>
        <dbReference type="ChEBI" id="CHEBI:30089"/>
        <dbReference type="ChEBI" id="CHEBI:30616"/>
        <dbReference type="ChEBI" id="CHEBI:33019"/>
        <dbReference type="ChEBI" id="CHEBI:82683"/>
        <dbReference type="ChEBI" id="CHEBI:137976"/>
        <dbReference type="ChEBI" id="CHEBI:456215"/>
        <dbReference type="EC" id="6.2.1.22"/>
    </reaction>
</comment>
<keyword evidence="1 3" id="KW-0547">Nucleotide-binding</keyword>
<evidence type="ECO:0000313" key="6">
    <source>
        <dbReference type="Proteomes" id="UP000288669"/>
    </source>
</evidence>
<dbReference type="AlphaFoldDB" id="A0A430AGV2"/>
<dbReference type="GO" id="GO:0005524">
    <property type="term" value="F:ATP binding"/>
    <property type="evidence" value="ECO:0007669"/>
    <property type="project" value="UniProtKB-UniRule"/>
</dbReference>
<dbReference type="GO" id="GO:0008771">
    <property type="term" value="F:[citrate (pro-3S)-lyase] ligase activity"/>
    <property type="evidence" value="ECO:0007669"/>
    <property type="project" value="UniProtKB-EC"/>
</dbReference>
<dbReference type="InterPro" id="IPR005216">
    <property type="entry name" value="Citrate_lyase_ligase"/>
</dbReference>
<accession>A0A430AGV2</accession>
<dbReference type="NCBIfam" id="TIGR00124">
    <property type="entry name" value="cit_ly_ligase"/>
    <property type="match status" value="1"/>
</dbReference>
<dbReference type="PANTHER" id="PTHR40599">
    <property type="entry name" value="[CITRATE [PRO-3S]-LYASE] LIGASE"/>
    <property type="match status" value="1"/>
</dbReference>
<feature type="domain" description="Citrate lyase ligase C-terminal" evidence="4">
    <location>
        <begin position="151"/>
        <end position="332"/>
    </location>
</feature>
<protein>
    <recommendedName>
        <fullName evidence="3">[Citrate [pro-3S]-lyase] ligase</fullName>
        <ecNumber evidence="3">6.2.1.22</ecNumber>
    </recommendedName>
</protein>
<dbReference type="InterPro" id="IPR014729">
    <property type="entry name" value="Rossmann-like_a/b/a_fold"/>
</dbReference>
<keyword evidence="5" id="KW-0456">Lyase</keyword>
<dbReference type="EMBL" id="NGJZ01000002">
    <property type="protein sequence ID" value="RSU07130.1"/>
    <property type="molecule type" value="Genomic_DNA"/>
</dbReference>
<comment type="function">
    <text evidence="3">Acetylation of prosthetic group (2-(5''-phosphoribosyl)-3'-dephosphocoenzyme-A) of the gamma subunit of citrate lyase.</text>
</comment>
<reference evidence="5 6" key="1">
    <citation type="submission" date="2017-05" db="EMBL/GenBank/DDBJ databases">
        <title>Vagococcus spp. assemblies.</title>
        <authorList>
            <person name="Gulvik C.A."/>
        </authorList>
    </citation>
    <scope>NUCLEOTIDE SEQUENCE [LARGE SCALE GENOMIC DNA]</scope>
    <source>
        <strain evidence="5 6">DSM 24756</strain>
    </source>
</reference>
<gene>
    <name evidence="5" type="ORF">CBF30_07695</name>
</gene>
<sequence length="352" mass="40687">MYGQKELSVVYLKDKKMRESWLSLLQQSGIERVSEAEILSLDRTFGLYQDDHLVATVSYSKNIIKYVAILENYREGGRVFNQLISKVMSTLAYEQIFHILVFTKPVYIQSFNYLGFQLLTQTPQGAFLETGDDSIQRYLAQLPKAQKNAEVAAIVMNANPFTKGHLYLIEEALKQSDFLYIFVVSAEESLFTSKERYELVRAGVDHLKNVAVCPGGEYMVSLATFPAYFLQSEDEVIAYQTELDARLFKEWIVPYCHITKRFLGSEPCSHTTDLYNEMLCKILPPEVTVKIIKRKETKEKEVISASKVRQFIAQDQIYELLEWLPQSTYDFIVSNIKKLRIKASRKDEEHED</sequence>
<dbReference type="InterPro" id="IPR013166">
    <property type="entry name" value="Citrate_lyase_ligase_C"/>
</dbReference>
<proteinExistence type="predicted"/>
<dbReference type="OrthoDB" id="9779753at2"/>